<comment type="similarity">
    <text evidence="2">Belongs to the class-I pyridoxal-phosphate-dependent aminotransferase family.</text>
</comment>
<dbReference type="InterPro" id="IPR015424">
    <property type="entry name" value="PyrdxlP-dep_Trfase"/>
</dbReference>
<evidence type="ECO:0000256" key="6">
    <source>
        <dbReference type="SAM" id="MobiDB-lite"/>
    </source>
</evidence>
<feature type="region of interest" description="Disordered" evidence="6">
    <location>
        <begin position="82"/>
        <end position="108"/>
    </location>
</feature>
<evidence type="ECO:0000313" key="9">
    <source>
        <dbReference type="Proteomes" id="UP001501598"/>
    </source>
</evidence>
<dbReference type="SUPFAM" id="SSF53383">
    <property type="entry name" value="PLP-dependent transferases"/>
    <property type="match status" value="1"/>
</dbReference>
<organism evidence="8 9">
    <name type="scientific">Pseudonocardia xishanensis</name>
    <dbReference type="NCBI Taxonomy" id="630995"/>
    <lineage>
        <taxon>Bacteria</taxon>
        <taxon>Bacillati</taxon>
        <taxon>Actinomycetota</taxon>
        <taxon>Actinomycetes</taxon>
        <taxon>Pseudonocardiales</taxon>
        <taxon>Pseudonocardiaceae</taxon>
        <taxon>Pseudonocardia</taxon>
    </lineage>
</organism>
<protein>
    <recommendedName>
        <fullName evidence="7">Aminotransferase class I/classII large domain-containing protein</fullName>
    </recommendedName>
</protein>
<keyword evidence="3" id="KW-0032">Aminotransferase</keyword>
<evidence type="ECO:0000256" key="5">
    <source>
        <dbReference type="ARBA" id="ARBA00022898"/>
    </source>
</evidence>
<dbReference type="Pfam" id="PF00155">
    <property type="entry name" value="Aminotran_1_2"/>
    <property type="match status" value="1"/>
</dbReference>
<feature type="domain" description="Aminotransferase class I/classII large" evidence="7">
    <location>
        <begin position="2"/>
        <end position="64"/>
    </location>
</feature>
<sequence length="108" mass="11532">MVRRAGARPVHVPTRAEDGWAADPAALAAAVTPATRALLMCNPNNPTGHTPTHAQLSELVDLAAAGQDLRRGRGQVADIAATRRGPRRGGPWLPTPGRRPSRWLPLRL</sequence>
<accession>A0ABP8RSD8</accession>
<evidence type="ECO:0000313" key="8">
    <source>
        <dbReference type="EMBL" id="GAA4547184.1"/>
    </source>
</evidence>
<dbReference type="InterPro" id="IPR004839">
    <property type="entry name" value="Aminotransferase_I/II_large"/>
</dbReference>
<keyword evidence="5" id="KW-0663">Pyridoxal phosphate</keyword>
<evidence type="ECO:0000259" key="7">
    <source>
        <dbReference type="Pfam" id="PF00155"/>
    </source>
</evidence>
<dbReference type="PANTHER" id="PTHR46383:SF1">
    <property type="entry name" value="ASPARTATE AMINOTRANSFERASE"/>
    <property type="match status" value="1"/>
</dbReference>
<dbReference type="EMBL" id="BAABGT010000034">
    <property type="protein sequence ID" value="GAA4547184.1"/>
    <property type="molecule type" value="Genomic_DNA"/>
</dbReference>
<evidence type="ECO:0000256" key="2">
    <source>
        <dbReference type="ARBA" id="ARBA00007441"/>
    </source>
</evidence>
<dbReference type="InterPro" id="IPR050596">
    <property type="entry name" value="AspAT/PAT-like"/>
</dbReference>
<keyword evidence="9" id="KW-1185">Reference proteome</keyword>
<dbReference type="Proteomes" id="UP001501598">
    <property type="component" value="Unassembled WGS sequence"/>
</dbReference>
<name>A0ABP8RSD8_9PSEU</name>
<comment type="caution">
    <text evidence="8">The sequence shown here is derived from an EMBL/GenBank/DDBJ whole genome shotgun (WGS) entry which is preliminary data.</text>
</comment>
<comment type="cofactor">
    <cofactor evidence="1">
        <name>pyridoxal 5'-phosphate</name>
        <dbReference type="ChEBI" id="CHEBI:597326"/>
    </cofactor>
</comment>
<gene>
    <name evidence="8" type="ORF">GCM10023175_30980</name>
</gene>
<evidence type="ECO:0000256" key="3">
    <source>
        <dbReference type="ARBA" id="ARBA00022576"/>
    </source>
</evidence>
<proteinExistence type="inferred from homology"/>
<dbReference type="InterPro" id="IPR015421">
    <property type="entry name" value="PyrdxlP-dep_Trfase_major"/>
</dbReference>
<keyword evidence="4" id="KW-0808">Transferase</keyword>
<dbReference type="Gene3D" id="3.40.640.10">
    <property type="entry name" value="Type I PLP-dependent aspartate aminotransferase-like (Major domain)"/>
    <property type="match status" value="1"/>
</dbReference>
<reference evidence="9" key="1">
    <citation type="journal article" date="2019" name="Int. J. Syst. Evol. Microbiol.">
        <title>The Global Catalogue of Microorganisms (GCM) 10K type strain sequencing project: providing services to taxonomists for standard genome sequencing and annotation.</title>
        <authorList>
            <consortium name="The Broad Institute Genomics Platform"/>
            <consortium name="The Broad Institute Genome Sequencing Center for Infectious Disease"/>
            <person name="Wu L."/>
            <person name="Ma J."/>
        </authorList>
    </citation>
    <scope>NUCLEOTIDE SEQUENCE [LARGE SCALE GENOMIC DNA]</scope>
    <source>
        <strain evidence="9">JCM 17906</strain>
    </source>
</reference>
<evidence type="ECO:0000256" key="1">
    <source>
        <dbReference type="ARBA" id="ARBA00001933"/>
    </source>
</evidence>
<feature type="compositionally biased region" description="Low complexity" evidence="6">
    <location>
        <begin position="89"/>
        <end position="98"/>
    </location>
</feature>
<dbReference type="PANTHER" id="PTHR46383">
    <property type="entry name" value="ASPARTATE AMINOTRANSFERASE"/>
    <property type="match status" value="1"/>
</dbReference>
<evidence type="ECO:0000256" key="4">
    <source>
        <dbReference type="ARBA" id="ARBA00022679"/>
    </source>
</evidence>